<evidence type="ECO:0000256" key="2">
    <source>
        <dbReference type="ARBA" id="ARBA00022614"/>
    </source>
</evidence>
<gene>
    <name evidence="10" type="ORF">PIB30_021236</name>
</gene>
<comment type="subcellular location">
    <subcellularLocation>
        <location evidence="1">Membrane</location>
        <topology evidence="1">Single-pass membrane protein</topology>
    </subcellularLocation>
</comment>
<evidence type="ECO:0000256" key="7">
    <source>
        <dbReference type="ARBA" id="ARBA00023136"/>
    </source>
</evidence>
<dbReference type="Proteomes" id="UP001341840">
    <property type="component" value="Unassembled WGS sequence"/>
</dbReference>
<name>A0ABU6VAE3_9FABA</name>
<dbReference type="InterPro" id="IPR032675">
    <property type="entry name" value="LRR_dom_sf"/>
</dbReference>
<keyword evidence="8" id="KW-0675">Receptor</keyword>
<reference evidence="10 11" key="1">
    <citation type="journal article" date="2023" name="Plants (Basel)">
        <title>Bridging the Gap: Combining Genomics and Transcriptomics Approaches to Understand Stylosanthes scabra, an Orphan Legume from the Brazilian Caatinga.</title>
        <authorList>
            <person name="Ferreira-Neto J.R.C."/>
            <person name="da Silva M.D."/>
            <person name="Binneck E."/>
            <person name="de Melo N.F."/>
            <person name="da Silva R.H."/>
            <person name="de Melo A.L.T.M."/>
            <person name="Pandolfi V."/>
            <person name="Bustamante F.O."/>
            <person name="Brasileiro-Vidal A.C."/>
            <person name="Benko-Iseppon A.M."/>
        </authorList>
    </citation>
    <scope>NUCLEOTIDE SEQUENCE [LARGE SCALE GENOMIC DNA]</scope>
    <source>
        <tissue evidence="10">Leaves</tissue>
    </source>
</reference>
<accession>A0ABU6VAE3</accession>
<keyword evidence="4" id="KW-0732">Signal</keyword>
<dbReference type="SUPFAM" id="SSF52047">
    <property type="entry name" value="RNI-like"/>
    <property type="match status" value="1"/>
</dbReference>
<keyword evidence="9" id="KW-0325">Glycoprotein</keyword>
<comment type="caution">
    <text evidence="10">The sequence shown here is derived from an EMBL/GenBank/DDBJ whole genome shotgun (WGS) entry which is preliminary data.</text>
</comment>
<protein>
    <submittedName>
        <fullName evidence="10">Uncharacterized protein</fullName>
    </submittedName>
</protein>
<dbReference type="PRINTS" id="PR00019">
    <property type="entry name" value="LEURICHRPT"/>
</dbReference>
<dbReference type="SMART" id="SM00369">
    <property type="entry name" value="LRR_TYP"/>
    <property type="match status" value="5"/>
</dbReference>
<dbReference type="EMBL" id="JASCZI010151104">
    <property type="protein sequence ID" value="MED6169438.1"/>
    <property type="molecule type" value="Genomic_DNA"/>
</dbReference>
<dbReference type="Pfam" id="PF00560">
    <property type="entry name" value="LRR_1"/>
    <property type="match status" value="2"/>
</dbReference>
<dbReference type="PROSITE" id="PS51450">
    <property type="entry name" value="LRR"/>
    <property type="match status" value="2"/>
</dbReference>
<evidence type="ECO:0000256" key="9">
    <source>
        <dbReference type="ARBA" id="ARBA00023180"/>
    </source>
</evidence>
<sequence>MSLRGTVPSGLNDSLTQLAYLNLENNNLSGPVPSLANLTFLQTVFLDNNNFNSIPHACFHALTSLNLLSLNNNTKLSAWNFPTDLTAHSSQLQQLDLSSTNLMGSLPNISHSFPTIVTLDLSNNNLSSIPEGCFHNLTYLTHLSLSNNTNLQPWTFPNLTQSTKLNELNLVATNLMGSLPSDIFESLPSLQTLVLSNNSLIGVLPQSFGGSKIATLHLNNQKGSGLSGPIDVLSSMIDLSQVWLQWNSFTGPIPDLSRCTDSGPIPKSSNGSVVNFGVNTTNGFCHKDPGRPCDHRVTILLEIAADFKYPILLARTWKGNNPCKGWSFITCHDKSRIRTVNLSNLKLTGTISSAFANLTDLQELYLDGNNLTGEIPEPLTSLPQLELLNVSNNHLVGNIPKFSPKVKVFATGNDFSNGSHHRPNRISTPLITGILSPTFRCSIYQ</sequence>
<keyword evidence="5" id="KW-0677">Repeat</keyword>
<evidence type="ECO:0000256" key="4">
    <source>
        <dbReference type="ARBA" id="ARBA00022729"/>
    </source>
</evidence>
<dbReference type="InterPro" id="IPR003591">
    <property type="entry name" value="Leu-rich_rpt_typical-subtyp"/>
</dbReference>
<keyword evidence="3" id="KW-0812">Transmembrane</keyword>
<evidence type="ECO:0000256" key="6">
    <source>
        <dbReference type="ARBA" id="ARBA00022989"/>
    </source>
</evidence>
<dbReference type="InterPro" id="IPR052422">
    <property type="entry name" value="Auxin_Ser/Thr_Kinase"/>
</dbReference>
<evidence type="ECO:0000313" key="10">
    <source>
        <dbReference type="EMBL" id="MED6169438.1"/>
    </source>
</evidence>
<keyword evidence="6" id="KW-1133">Transmembrane helix</keyword>
<evidence type="ECO:0000256" key="1">
    <source>
        <dbReference type="ARBA" id="ARBA00004167"/>
    </source>
</evidence>
<organism evidence="10 11">
    <name type="scientific">Stylosanthes scabra</name>
    <dbReference type="NCBI Taxonomy" id="79078"/>
    <lineage>
        <taxon>Eukaryota</taxon>
        <taxon>Viridiplantae</taxon>
        <taxon>Streptophyta</taxon>
        <taxon>Embryophyta</taxon>
        <taxon>Tracheophyta</taxon>
        <taxon>Spermatophyta</taxon>
        <taxon>Magnoliopsida</taxon>
        <taxon>eudicotyledons</taxon>
        <taxon>Gunneridae</taxon>
        <taxon>Pentapetalae</taxon>
        <taxon>rosids</taxon>
        <taxon>fabids</taxon>
        <taxon>Fabales</taxon>
        <taxon>Fabaceae</taxon>
        <taxon>Papilionoideae</taxon>
        <taxon>50 kb inversion clade</taxon>
        <taxon>dalbergioids sensu lato</taxon>
        <taxon>Dalbergieae</taxon>
        <taxon>Pterocarpus clade</taxon>
        <taxon>Stylosanthes</taxon>
    </lineage>
</organism>
<dbReference type="PANTHER" id="PTHR47986:SF10">
    <property type="entry name" value="RECEPTOR-LIKE KINASE TMK4"/>
    <property type="match status" value="1"/>
</dbReference>
<evidence type="ECO:0000256" key="3">
    <source>
        <dbReference type="ARBA" id="ARBA00022692"/>
    </source>
</evidence>
<dbReference type="Gene3D" id="3.80.10.10">
    <property type="entry name" value="Ribonuclease Inhibitor"/>
    <property type="match status" value="3"/>
</dbReference>
<evidence type="ECO:0000256" key="8">
    <source>
        <dbReference type="ARBA" id="ARBA00023170"/>
    </source>
</evidence>
<dbReference type="Pfam" id="PF13855">
    <property type="entry name" value="LRR_8"/>
    <property type="match status" value="2"/>
</dbReference>
<keyword evidence="2" id="KW-0433">Leucine-rich repeat</keyword>
<dbReference type="PANTHER" id="PTHR47986">
    <property type="entry name" value="OSJNBA0070M12.3 PROTEIN"/>
    <property type="match status" value="1"/>
</dbReference>
<evidence type="ECO:0000313" key="11">
    <source>
        <dbReference type="Proteomes" id="UP001341840"/>
    </source>
</evidence>
<evidence type="ECO:0000256" key="5">
    <source>
        <dbReference type="ARBA" id="ARBA00022737"/>
    </source>
</evidence>
<keyword evidence="7" id="KW-0472">Membrane</keyword>
<proteinExistence type="predicted"/>
<keyword evidence="11" id="KW-1185">Reference proteome</keyword>
<dbReference type="InterPro" id="IPR001611">
    <property type="entry name" value="Leu-rich_rpt"/>
</dbReference>